<dbReference type="Pfam" id="PF04483">
    <property type="entry name" value="DUF565"/>
    <property type="match status" value="1"/>
</dbReference>
<dbReference type="InterPro" id="IPR007572">
    <property type="entry name" value="Uncharacterised_Ycf20"/>
</dbReference>
<dbReference type="Proteomes" id="UP000053051">
    <property type="component" value="Unassembled WGS sequence"/>
</dbReference>
<accession>M1WXK3</accession>
<evidence type="ECO:0008006" key="5">
    <source>
        <dbReference type="Google" id="ProtNLM"/>
    </source>
</evidence>
<dbReference type="RefSeq" id="WP_008231770.1">
    <property type="nucleotide sequence ID" value="NZ_CAIY01000011.1"/>
</dbReference>
<evidence type="ECO:0000256" key="1">
    <source>
        <dbReference type="ARBA" id="ARBA00009846"/>
    </source>
</evidence>
<dbReference type="PANTHER" id="PTHR33787:SF5">
    <property type="entry name" value="YCF20-LIKE PROTEIN"/>
    <property type="match status" value="1"/>
</dbReference>
<name>M1WXK3_9NOST</name>
<reference evidence="4" key="2">
    <citation type="submission" date="2016-01" db="EMBL/GenBank/DDBJ databases">
        <title>Diatom-associated endosymboitic cyanobacterium lacks core nitrogen metabolism enzymes.</title>
        <authorList>
            <person name="Hilton J.A."/>
            <person name="Foster R.A."/>
            <person name="Tripp H.J."/>
            <person name="Carter B.J."/>
            <person name="Zehr J.P."/>
            <person name="Villareal T.A."/>
        </authorList>
    </citation>
    <scope>NUCLEOTIDE SEQUENCE [LARGE SCALE GENOMIC DNA]</scope>
    <source>
        <strain evidence="4">HH01</strain>
    </source>
</reference>
<sequence>MQNTRLNNLLDDISRNLGQWFINPWRRTSLLIISFLVGSFMGTVVATTAGQQESIDIIIAAIITVITEIGSKIFYSLKPQHKHILWIESLNYFKVGFIYSMYVEAFKLGS</sequence>
<feature type="transmembrane region" description="Helical" evidence="2">
    <location>
        <begin position="55"/>
        <end position="75"/>
    </location>
</feature>
<feature type="transmembrane region" description="Helical" evidence="2">
    <location>
        <begin position="30"/>
        <end position="49"/>
    </location>
</feature>
<comment type="caution">
    <text evidence="3">The sequence shown here is derived from an EMBL/GenBank/DDBJ whole genome shotgun (WGS) entry which is preliminary data.</text>
</comment>
<protein>
    <recommendedName>
        <fullName evidence="5">DUF565 domain-containing protein</fullName>
    </recommendedName>
</protein>
<evidence type="ECO:0000313" key="3">
    <source>
        <dbReference type="EMBL" id="CCH66372.1"/>
    </source>
</evidence>
<keyword evidence="2" id="KW-0472">Membrane</keyword>
<gene>
    <name evidence="3" type="ORF">RINTHH_2170</name>
</gene>
<dbReference type="AlphaFoldDB" id="M1WXK3"/>
<keyword evidence="2" id="KW-0812">Transmembrane</keyword>
<dbReference type="PANTHER" id="PTHR33787">
    <property type="match status" value="1"/>
</dbReference>
<keyword evidence="4" id="KW-1185">Reference proteome</keyword>
<evidence type="ECO:0000256" key="2">
    <source>
        <dbReference type="SAM" id="Phobius"/>
    </source>
</evidence>
<reference evidence="3 4" key="1">
    <citation type="submission" date="2012-05" db="EMBL/GenBank/DDBJ databases">
        <authorList>
            <person name="Hilton J."/>
        </authorList>
    </citation>
    <scope>NUCLEOTIDE SEQUENCE [LARGE SCALE GENOMIC DNA]</scope>
    <source>
        <strain evidence="3 4">HH01</strain>
    </source>
</reference>
<dbReference type="EMBL" id="CAIY01000011">
    <property type="protein sequence ID" value="CCH66372.1"/>
    <property type="molecule type" value="Genomic_DNA"/>
</dbReference>
<evidence type="ECO:0000313" key="4">
    <source>
        <dbReference type="Proteomes" id="UP000053051"/>
    </source>
</evidence>
<keyword evidence="2" id="KW-1133">Transmembrane helix</keyword>
<organism evidence="3 4">
    <name type="scientific">Richelia intracellularis HH01</name>
    <dbReference type="NCBI Taxonomy" id="1165094"/>
    <lineage>
        <taxon>Bacteria</taxon>
        <taxon>Bacillati</taxon>
        <taxon>Cyanobacteriota</taxon>
        <taxon>Cyanophyceae</taxon>
        <taxon>Nostocales</taxon>
        <taxon>Nostocaceae</taxon>
        <taxon>Richelia</taxon>
    </lineage>
</organism>
<comment type="similarity">
    <text evidence="1">Belongs to the ycf20 family.</text>
</comment>
<proteinExistence type="inferred from homology"/>
<dbReference type="OrthoDB" id="424985at2"/>
<dbReference type="STRING" id="1165094.RINTHH_2170"/>